<accession>A0A9Q0JVW9</accession>
<dbReference type="GO" id="GO:0009867">
    <property type="term" value="P:jasmonic acid mediated signaling pathway"/>
    <property type="evidence" value="ECO:0007669"/>
    <property type="project" value="TreeGrafter"/>
</dbReference>
<keyword evidence="3 4" id="KW-0539">Nucleus</keyword>
<dbReference type="Pfam" id="PF16135">
    <property type="entry name" value="TDBD"/>
    <property type="match status" value="1"/>
</dbReference>
<dbReference type="EMBL" id="JAMYWD010000012">
    <property type="protein sequence ID" value="KAJ4952430.1"/>
    <property type="molecule type" value="Genomic_DNA"/>
</dbReference>
<feature type="compositionally biased region" description="Basic and acidic residues" evidence="5">
    <location>
        <begin position="24"/>
        <end position="37"/>
    </location>
</feature>
<comment type="caution">
    <text evidence="7">The sequence shown here is derived from an EMBL/GenBank/DDBJ whole genome shotgun (WGS) entry which is preliminary data.</text>
</comment>
<dbReference type="AlphaFoldDB" id="A0A9Q0JVW9"/>
<feature type="domain" description="Tify" evidence="6">
    <location>
        <begin position="502"/>
        <end position="536"/>
    </location>
</feature>
<gene>
    <name evidence="7" type="ORF">NE237_029262</name>
</gene>
<feature type="compositionally biased region" description="Low complexity" evidence="5">
    <location>
        <begin position="10"/>
        <end position="22"/>
    </location>
</feature>
<comment type="function">
    <text evidence="4">Acts as a negative regulator of abscisic acid (ABA) response.</text>
</comment>
<protein>
    <recommendedName>
        <fullName evidence="4">Ninja-family protein</fullName>
    </recommendedName>
    <alternativeName>
        <fullName evidence="4">ABI-binding protein</fullName>
    </alternativeName>
</protein>
<dbReference type="PANTHER" id="PTHR31413">
    <property type="entry name" value="AFP HOMOLOG 2"/>
    <property type="match status" value="1"/>
</dbReference>
<evidence type="ECO:0000256" key="3">
    <source>
        <dbReference type="ARBA" id="ARBA00023242"/>
    </source>
</evidence>
<evidence type="ECO:0000256" key="2">
    <source>
        <dbReference type="ARBA" id="ARBA00006081"/>
    </source>
</evidence>
<evidence type="ECO:0000313" key="7">
    <source>
        <dbReference type="EMBL" id="KAJ4952430.1"/>
    </source>
</evidence>
<evidence type="ECO:0000256" key="4">
    <source>
        <dbReference type="RuleBase" id="RU369029"/>
    </source>
</evidence>
<dbReference type="GO" id="GO:0005634">
    <property type="term" value="C:nucleus"/>
    <property type="evidence" value="ECO:0007669"/>
    <property type="project" value="UniProtKB-SubCell"/>
</dbReference>
<organism evidence="7 8">
    <name type="scientific">Protea cynaroides</name>
    <dbReference type="NCBI Taxonomy" id="273540"/>
    <lineage>
        <taxon>Eukaryota</taxon>
        <taxon>Viridiplantae</taxon>
        <taxon>Streptophyta</taxon>
        <taxon>Embryophyta</taxon>
        <taxon>Tracheophyta</taxon>
        <taxon>Spermatophyta</taxon>
        <taxon>Magnoliopsida</taxon>
        <taxon>Proteales</taxon>
        <taxon>Proteaceae</taxon>
        <taxon>Protea</taxon>
    </lineage>
</organism>
<comment type="similarity">
    <text evidence="2 4">Belongs to the Ninja family.</text>
</comment>
<name>A0A9Q0JVW9_9MAGN</name>
<dbReference type="Proteomes" id="UP001141806">
    <property type="component" value="Unassembled WGS sequence"/>
</dbReference>
<reference evidence="7" key="1">
    <citation type="journal article" date="2023" name="Plant J.">
        <title>The genome of the king protea, Protea cynaroides.</title>
        <authorList>
            <person name="Chang J."/>
            <person name="Duong T.A."/>
            <person name="Schoeman C."/>
            <person name="Ma X."/>
            <person name="Roodt D."/>
            <person name="Barker N."/>
            <person name="Li Z."/>
            <person name="Van de Peer Y."/>
            <person name="Mizrachi E."/>
        </authorList>
    </citation>
    <scope>NUCLEOTIDE SEQUENCE</scope>
    <source>
        <tissue evidence="7">Young leaves</tissue>
    </source>
</reference>
<feature type="compositionally biased region" description="Basic and acidic residues" evidence="5">
    <location>
        <begin position="148"/>
        <end position="164"/>
    </location>
</feature>
<feature type="region of interest" description="Disordered" evidence="5">
    <location>
        <begin position="148"/>
        <end position="232"/>
    </location>
</feature>
<feature type="region of interest" description="Disordered" evidence="5">
    <location>
        <begin position="381"/>
        <end position="424"/>
    </location>
</feature>
<feature type="compositionally biased region" description="Acidic residues" evidence="5">
    <location>
        <begin position="191"/>
        <end position="200"/>
    </location>
</feature>
<evidence type="ECO:0000256" key="1">
    <source>
        <dbReference type="ARBA" id="ARBA00004123"/>
    </source>
</evidence>
<keyword evidence="8" id="KW-1185">Reference proteome</keyword>
<dbReference type="GO" id="GO:0045892">
    <property type="term" value="P:negative regulation of DNA-templated transcription"/>
    <property type="evidence" value="ECO:0007669"/>
    <property type="project" value="TreeGrafter"/>
</dbReference>
<proteinExistence type="inferred from homology"/>
<feature type="compositionally biased region" description="Polar residues" evidence="5">
    <location>
        <begin position="522"/>
        <end position="544"/>
    </location>
</feature>
<dbReference type="InterPro" id="IPR032308">
    <property type="entry name" value="TDBD"/>
</dbReference>
<evidence type="ECO:0000256" key="5">
    <source>
        <dbReference type="SAM" id="MobiDB-lite"/>
    </source>
</evidence>
<evidence type="ECO:0000259" key="6">
    <source>
        <dbReference type="Pfam" id="PF16135"/>
    </source>
</evidence>
<dbReference type="PANTHER" id="PTHR31413:SF12">
    <property type="entry name" value="AFP HOMOLOG 2"/>
    <property type="match status" value="1"/>
</dbReference>
<sequence>MMEDEDGIELSLGLSCGGSVSKSKSKDGNSSDIKTEEGVVNNKVVGDLKTFFHTGTQKQDLDNDSQKIDLVKSPDNFFTNLATTSEAGISKDFLGNNSAQFPRYGGLWAPNVNRSAEVEGEKSDQHDIGGKLWTESGTKRKMLFEEINHQKKHERDVQYGDAHGKNSSMAAVPLVKTSRVSITTEDGSAAENEDVAESEAEGSTSRQGSHHEDGSKRYMGSAGSSEFPKEKYGITDSSAKDIQGQKQSNVPPGNEPNIGKLPYGIPYSLQPLTVMTMPYSLPVKVPNSTGPPSTSGFPGSCVMQMMPSANSERPVSQPMNPTNMPLTFGYSPLQLPILDTDQPWGVVPYTQQFPPSYAGRSTGSMALNSDKSEDGLKISQAVVQGPSHSSSEASPYDGKTSESAKGGGKQHASEQGGATSLQTEDVVKGNGMIFRSLEAPNQSITDGFSYEGSAIRPGIAAGVKFGGCGSYPNLPWVSTTGPGPNGRTISGVTYRWNRNQIKIVCACHGSHMSPEEFIQHASADQHNPEDNTGLQSFPNGNPAA</sequence>
<comment type="subcellular location">
    <subcellularLocation>
        <location evidence="1 4">Nucleus</location>
    </subcellularLocation>
</comment>
<feature type="region of interest" description="Disordered" evidence="5">
    <location>
        <begin position="1"/>
        <end position="39"/>
    </location>
</feature>
<dbReference type="OrthoDB" id="1936656at2759"/>
<feature type="region of interest" description="Disordered" evidence="5">
    <location>
        <begin position="521"/>
        <end position="544"/>
    </location>
</feature>
<dbReference type="InterPro" id="IPR031307">
    <property type="entry name" value="Ninja_fam"/>
</dbReference>
<evidence type="ECO:0000313" key="8">
    <source>
        <dbReference type="Proteomes" id="UP001141806"/>
    </source>
</evidence>